<evidence type="ECO:0000313" key="3">
    <source>
        <dbReference type="Proteomes" id="UP000694251"/>
    </source>
</evidence>
<feature type="region of interest" description="Disordered" evidence="1">
    <location>
        <begin position="146"/>
        <end position="198"/>
    </location>
</feature>
<reference evidence="2 3" key="1">
    <citation type="submission" date="2020-12" db="EMBL/GenBank/DDBJ databases">
        <title>Concerted genomic and epigenomic changes stabilize Arabidopsis allopolyploids.</title>
        <authorList>
            <person name="Chen Z."/>
        </authorList>
    </citation>
    <scope>NUCLEOTIDE SEQUENCE [LARGE SCALE GENOMIC DNA]</scope>
    <source>
        <strain evidence="2">As9502</strain>
        <tissue evidence="2">Leaf</tissue>
    </source>
</reference>
<accession>A0A8T1XPT4</accession>
<dbReference type="OrthoDB" id="5835829at2759"/>
<dbReference type="EMBL" id="JAEFBJ010000013">
    <property type="protein sequence ID" value="KAG7536876.1"/>
    <property type="molecule type" value="Genomic_DNA"/>
</dbReference>
<dbReference type="Proteomes" id="UP000694251">
    <property type="component" value="Chromosome 13"/>
</dbReference>
<feature type="compositionally biased region" description="Basic and acidic residues" evidence="1">
    <location>
        <begin position="146"/>
        <end position="156"/>
    </location>
</feature>
<protein>
    <submittedName>
        <fullName evidence="2">Uncharacterized protein</fullName>
    </submittedName>
</protein>
<feature type="compositionally biased region" description="Acidic residues" evidence="1">
    <location>
        <begin position="157"/>
        <end position="172"/>
    </location>
</feature>
<evidence type="ECO:0000256" key="1">
    <source>
        <dbReference type="SAM" id="MobiDB-lite"/>
    </source>
</evidence>
<feature type="compositionally biased region" description="Basic and acidic residues" evidence="1">
    <location>
        <begin position="188"/>
        <end position="198"/>
    </location>
</feature>
<organism evidence="2 3">
    <name type="scientific">Arabidopsis suecica</name>
    <name type="common">Swedish thale-cress</name>
    <name type="synonym">Cardaminopsis suecica</name>
    <dbReference type="NCBI Taxonomy" id="45249"/>
    <lineage>
        <taxon>Eukaryota</taxon>
        <taxon>Viridiplantae</taxon>
        <taxon>Streptophyta</taxon>
        <taxon>Embryophyta</taxon>
        <taxon>Tracheophyta</taxon>
        <taxon>Spermatophyta</taxon>
        <taxon>Magnoliopsida</taxon>
        <taxon>eudicotyledons</taxon>
        <taxon>Gunneridae</taxon>
        <taxon>Pentapetalae</taxon>
        <taxon>rosids</taxon>
        <taxon>malvids</taxon>
        <taxon>Brassicales</taxon>
        <taxon>Brassicaceae</taxon>
        <taxon>Camelineae</taxon>
        <taxon>Arabidopsis</taxon>
    </lineage>
</organism>
<keyword evidence="3" id="KW-1185">Reference proteome</keyword>
<sequence length="385" mass="43227">MMQSLWRKFGKLGIEQKRKGVMEGESSVKIRESSKKWKYLAVKAMSEGGSSDRKISPLGRIESILKTTCHAVLKKSEDKFVAVEEDDADFVIADAVSTNTNWCRPTPVQKSEKSRCDEAKSTCLDTDLQDHLTRILSVARHHLGVDRHPSDTKAESTFDEAESSELDIEESTPDIYTPKVPCPMPQRSKQEIQEERRKDPIAATEKELGTCETTKAAMAKSSAENRYAEMVSIDTTTCVDRHPRRKELDPSNKAAFRAAITAASLRTVVTSTTAPLPLHPPPKQLRYSRSPPKPPDFINKTFKFFKTVSRLSKPRVSRRALVRSFDDCAGKRSIPPIPTSHPADIPDFLGQPHAPTAYIPPWMMRRFSRNYLLPPSDLPDARIPT</sequence>
<gene>
    <name evidence="2" type="ORF">ISN44_As13g007970</name>
</gene>
<name>A0A8T1XPT4_ARASU</name>
<dbReference type="AlphaFoldDB" id="A0A8T1XPT4"/>
<comment type="caution">
    <text evidence="2">The sequence shown here is derived from an EMBL/GenBank/DDBJ whole genome shotgun (WGS) entry which is preliminary data.</text>
</comment>
<proteinExistence type="predicted"/>
<evidence type="ECO:0000313" key="2">
    <source>
        <dbReference type="EMBL" id="KAG7536876.1"/>
    </source>
</evidence>